<organism evidence="1 2">
    <name type="scientific">Mesorhizobium escarrei</name>
    <dbReference type="NCBI Taxonomy" id="666018"/>
    <lineage>
        <taxon>Bacteria</taxon>
        <taxon>Pseudomonadati</taxon>
        <taxon>Pseudomonadota</taxon>
        <taxon>Alphaproteobacteria</taxon>
        <taxon>Hyphomicrobiales</taxon>
        <taxon>Phyllobacteriaceae</taxon>
        <taxon>Mesorhizobium</taxon>
    </lineage>
</organism>
<name>A0ABM9EH14_9HYPH</name>
<proteinExistence type="predicted"/>
<protein>
    <recommendedName>
        <fullName evidence="3">DUF1036 domain-containing protein</fullName>
    </recommendedName>
</protein>
<evidence type="ECO:0008006" key="3">
    <source>
        <dbReference type="Google" id="ProtNLM"/>
    </source>
</evidence>
<comment type="caution">
    <text evidence="1">The sequence shown here is derived from an EMBL/GenBank/DDBJ whole genome shotgun (WGS) entry which is preliminary data.</text>
</comment>
<dbReference type="Proteomes" id="UP001153050">
    <property type="component" value="Unassembled WGS sequence"/>
</dbReference>
<keyword evidence="2" id="KW-1185">Reference proteome</keyword>
<accession>A0ABM9EH14</accession>
<reference evidence="1 2" key="1">
    <citation type="submission" date="2022-03" db="EMBL/GenBank/DDBJ databases">
        <authorList>
            <person name="Brunel B."/>
        </authorList>
    </citation>
    <scope>NUCLEOTIDE SEQUENCE [LARGE SCALE GENOMIC DNA]</scope>
    <source>
        <strain evidence="1">STM5069sample</strain>
    </source>
</reference>
<dbReference type="RefSeq" id="WP_254021859.1">
    <property type="nucleotide sequence ID" value="NZ_CAKXZT010000168.1"/>
</dbReference>
<sequence length="125" mass="13744">MARGALHVAVGVAAGAAGMGAVAAWGSSPQSYLVSCRPEGTKTEVVCGIAANGRLWSLYSGWYLHADTEYPDWKVALGMDCSDRYREYRDYVDTAWEKIGKEVNSDVLASSDPRFYFDCYSRVQN</sequence>
<evidence type="ECO:0000313" key="1">
    <source>
        <dbReference type="EMBL" id="CAH2408645.1"/>
    </source>
</evidence>
<evidence type="ECO:0000313" key="2">
    <source>
        <dbReference type="Proteomes" id="UP001153050"/>
    </source>
</evidence>
<gene>
    <name evidence="1" type="ORF">MES5069_70263</name>
</gene>
<dbReference type="EMBL" id="CAKXZT010000168">
    <property type="protein sequence ID" value="CAH2408645.1"/>
    <property type="molecule type" value="Genomic_DNA"/>
</dbReference>